<dbReference type="GO" id="GO:0004497">
    <property type="term" value="F:monooxygenase activity"/>
    <property type="evidence" value="ECO:0007669"/>
    <property type="project" value="UniProtKB-KW"/>
</dbReference>
<dbReference type="InterPro" id="IPR001128">
    <property type="entry name" value="Cyt_P450"/>
</dbReference>
<dbReference type="InterPro" id="IPR002401">
    <property type="entry name" value="Cyt_P450_E_grp-I"/>
</dbReference>
<evidence type="ECO:0000256" key="7">
    <source>
        <dbReference type="PIRSR" id="PIRSR602401-1"/>
    </source>
</evidence>
<keyword evidence="6 8" id="KW-0503">Monooxygenase</keyword>
<dbReference type="PANTHER" id="PTHR24284">
    <property type="entry name" value="CYTOCHROME P450 FAMILY"/>
    <property type="match status" value="1"/>
</dbReference>
<dbReference type="Proteomes" id="UP001432322">
    <property type="component" value="Unassembled WGS sequence"/>
</dbReference>
<organism evidence="9 10">
    <name type="scientific">Pristionchus fissidentatus</name>
    <dbReference type="NCBI Taxonomy" id="1538716"/>
    <lineage>
        <taxon>Eukaryota</taxon>
        <taxon>Metazoa</taxon>
        <taxon>Ecdysozoa</taxon>
        <taxon>Nematoda</taxon>
        <taxon>Chromadorea</taxon>
        <taxon>Rhabditida</taxon>
        <taxon>Rhabditina</taxon>
        <taxon>Diplogasteromorpha</taxon>
        <taxon>Diplogasteroidea</taxon>
        <taxon>Neodiplogasteridae</taxon>
        <taxon>Pristionchus</taxon>
    </lineage>
</organism>
<dbReference type="Pfam" id="PF00067">
    <property type="entry name" value="p450"/>
    <property type="match status" value="1"/>
</dbReference>
<comment type="caution">
    <text evidence="9">The sequence shown here is derived from an EMBL/GenBank/DDBJ whole genome shotgun (WGS) entry which is preliminary data.</text>
</comment>
<dbReference type="FunFam" id="1.10.630.10:FF:000036">
    <property type="entry name" value="CYtochrome P450 family"/>
    <property type="match status" value="1"/>
</dbReference>
<dbReference type="GO" id="GO:0016705">
    <property type="term" value="F:oxidoreductase activity, acting on paired donors, with incorporation or reduction of molecular oxygen"/>
    <property type="evidence" value="ECO:0007669"/>
    <property type="project" value="InterPro"/>
</dbReference>
<comment type="cofactor">
    <cofactor evidence="1 7">
        <name>heme</name>
        <dbReference type="ChEBI" id="CHEBI:30413"/>
    </cofactor>
</comment>
<keyword evidence="4 8" id="KW-0560">Oxidoreductase</keyword>
<keyword evidence="5 7" id="KW-0408">Iron</keyword>
<dbReference type="InterPro" id="IPR036396">
    <property type="entry name" value="Cyt_P450_sf"/>
</dbReference>
<dbReference type="PROSITE" id="PS00086">
    <property type="entry name" value="CYTOCHROME_P450"/>
    <property type="match status" value="1"/>
</dbReference>
<gene>
    <name evidence="9" type="ORF">PFISCL1PPCAC_22908</name>
</gene>
<sequence length="488" mass="56010">MIPLLLFACVCAYTLLYYQHVRRYPRGPFPLPLVGNLYHLKSHNLHKAVHQIGKEYGGCFTLFMPRPVVYFTDHPSIVEALVTKGEHFAGRSHLPPDSLLQKRDQIGVVISDGVLWRELRRISLRILRERGVGKHQMETQVNGSIDEMMHQLKATNDGVTPYDIRIPIQLCTGNVINEILFGFHFAYNDRARFDHFANCVSHHLQDIKNNFYVSIVQAWPWTRVLPIIGSRGCERIVSNISKYHVFIEEEVAKCAENFDTDQEPANYVQAYLAEMKRNPELDLENLHAIIVDFWIAGVETTSTTLRWALLLLMKYNDVQDRIRAELHSVVGRGRRIEMADRPRLPYFQAALSEIQRVANMVSFPVAHRCTEDSVIAGKFIPNDTLISPQYYSGNMDDEVFDKPDEFRPERFLEQDGTVFNKKLSDRLMAFGLGKRVCIGEGLARMELHLVLGNLLSNYRFEPSSPLDLEPIFGSVLLPKPYKCRVVPI</sequence>
<dbReference type="GO" id="GO:0005506">
    <property type="term" value="F:iron ion binding"/>
    <property type="evidence" value="ECO:0007669"/>
    <property type="project" value="InterPro"/>
</dbReference>
<name>A0AAV5WKY0_9BILA</name>
<evidence type="ECO:0000313" key="10">
    <source>
        <dbReference type="Proteomes" id="UP001432322"/>
    </source>
</evidence>
<dbReference type="Gene3D" id="1.10.630.10">
    <property type="entry name" value="Cytochrome P450"/>
    <property type="match status" value="1"/>
</dbReference>
<evidence type="ECO:0000256" key="5">
    <source>
        <dbReference type="ARBA" id="ARBA00023004"/>
    </source>
</evidence>
<dbReference type="AlphaFoldDB" id="A0AAV5WKY0"/>
<dbReference type="PRINTS" id="PR00463">
    <property type="entry name" value="EP450I"/>
</dbReference>
<evidence type="ECO:0000256" key="6">
    <source>
        <dbReference type="ARBA" id="ARBA00023033"/>
    </source>
</evidence>
<dbReference type="SUPFAM" id="SSF48264">
    <property type="entry name" value="Cytochrome P450"/>
    <property type="match status" value="1"/>
</dbReference>
<keyword evidence="7 8" id="KW-0349">Heme</keyword>
<evidence type="ECO:0000313" key="9">
    <source>
        <dbReference type="EMBL" id="GMT31611.1"/>
    </source>
</evidence>
<dbReference type="InterPro" id="IPR017972">
    <property type="entry name" value="Cyt_P450_CS"/>
</dbReference>
<protein>
    <recommendedName>
        <fullName evidence="11">Cytochrome P450</fullName>
    </recommendedName>
</protein>
<evidence type="ECO:0000256" key="4">
    <source>
        <dbReference type="ARBA" id="ARBA00023002"/>
    </source>
</evidence>
<evidence type="ECO:0000256" key="2">
    <source>
        <dbReference type="ARBA" id="ARBA00010617"/>
    </source>
</evidence>
<reference evidence="9" key="1">
    <citation type="submission" date="2023-10" db="EMBL/GenBank/DDBJ databases">
        <title>Genome assembly of Pristionchus species.</title>
        <authorList>
            <person name="Yoshida K."/>
            <person name="Sommer R.J."/>
        </authorList>
    </citation>
    <scope>NUCLEOTIDE SEQUENCE</scope>
    <source>
        <strain evidence="9">RS5133</strain>
    </source>
</reference>
<evidence type="ECO:0000256" key="8">
    <source>
        <dbReference type="RuleBase" id="RU000461"/>
    </source>
</evidence>
<accession>A0AAV5WKY0</accession>
<comment type="similarity">
    <text evidence="2 8">Belongs to the cytochrome P450 family.</text>
</comment>
<evidence type="ECO:0000256" key="1">
    <source>
        <dbReference type="ARBA" id="ARBA00001971"/>
    </source>
</evidence>
<dbReference type="EMBL" id="BTSY01000006">
    <property type="protein sequence ID" value="GMT31611.1"/>
    <property type="molecule type" value="Genomic_DNA"/>
</dbReference>
<dbReference type="GO" id="GO:0020037">
    <property type="term" value="F:heme binding"/>
    <property type="evidence" value="ECO:0007669"/>
    <property type="project" value="InterPro"/>
</dbReference>
<evidence type="ECO:0000256" key="3">
    <source>
        <dbReference type="ARBA" id="ARBA00022723"/>
    </source>
</evidence>
<feature type="binding site" description="axial binding residue" evidence="7">
    <location>
        <position position="437"/>
    </location>
    <ligand>
        <name>heme</name>
        <dbReference type="ChEBI" id="CHEBI:30413"/>
    </ligand>
    <ligandPart>
        <name>Fe</name>
        <dbReference type="ChEBI" id="CHEBI:18248"/>
    </ligandPart>
</feature>
<keyword evidence="3 7" id="KW-0479">Metal-binding</keyword>
<dbReference type="CDD" id="cd20617">
    <property type="entry name" value="CYP1_2-like"/>
    <property type="match status" value="1"/>
</dbReference>
<proteinExistence type="inferred from homology"/>
<keyword evidence="10" id="KW-1185">Reference proteome</keyword>
<evidence type="ECO:0008006" key="11">
    <source>
        <dbReference type="Google" id="ProtNLM"/>
    </source>
</evidence>
<dbReference type="PANTHER" id="PTHR24284:SF1">
    <property type="entry name" value="CYTOCHROME P450 FAMILY"/>
    <property type="match status" value="1"/>
</dbReference>
<dbReference type="PRINTS" id="PR00385">
    <property type="entry name" value="P450"/>
</dbReference>